<sequence length="244" mass="27452">MQCSDLSNVQGHETSAITEALVAVKEDLKEIHTGLETRTKELERSLTKVVNTNAHIEKKQQETKDTIKRKTNEWIAKLTEARDNALKSVDELVSEHQSKLKGTVLVFQKDIEKTKSLRVQVEQALGDERILLIARDTITNGLLNNEQLTDNMSGAPRAPSFEVNNESLQKMDENISLFLNSKSFLSPGDIFDFGDSGSVQGVDDNELPDHLNTGRSRNRRRSTDRSIDRSRSRSRSIDRSCSTI</sequence>
<proteinExistence type="predicted"/>
<gene>
    <name evidence="3" type="ORF">BaRGS_00017645</name>
</gene>
<protein>
    <submittedName>
        <fullName evidence="3">Uncharacterized protein</fullName>
    </submittedName>
</protein>
<evidence type="ECO:0000256" key="2">
    <source>
        <dbReference type="SAM" id="MobiDB-lite"/>
    </source>
</evidence>
<dbReference type="Proteomes" id="UP001519460">
    <property type="component" value="Unassembled WGS sequence"/>
</dbReference>
<name>A0ABD0KUY0_9CAEN</name>
<dbReference type="EMBL" id="JACVVK020000119">
    <property type="protein sequence ID" value="KAK7491081.1"/>
    <property type="molecule type" value="Genomic_DNA"/>
</dbReference>
<reference evidence="3 4" key="1">
    <citation type="journal article" date="2023" name="Sci. Data">
        <title>Genome assembly of the Korean intertidal mud-creeper Batillaria attramentaria.</title>
        <authorList>
            <person name="Patra A.K."/>
            <person name="Ho P.T."/>
            <person name="Jun S."/>
            <person name="Lee S.J."/>
            <person name="Kim Y."/>
            <person name="Won Y.J."/>
        </authorList>
    </citation>
    <scope>NUCLEOTIDE SEQUENCE [LARGE SCALE GENOMIC DNA]</scope>
    <source>
        <strain evidence="3">Wonlab-2016</strain>
    </source>
</reference>
<accession>A0ABD0KUY0</accession>
<keyword evidence="1" id="KW-0175">Coiled coil</keyword>
<evidence type="ECO:0000313" key="3">
    <source>
        <dbReference type="EMBL" id="KAK7491081.1"/>
    </source>
</evidence>
<dbReference type="AlphaFoldDB" id="A0ABD0KUY0"/>
<feature type="region of interest" description="Disordered" evidence="2">
    <location>
        <begin position="197"/>
        <end position="244"/>
    </location>
</feature>
<keyword evidence="4" id="KW-1185">Reference proteome</keyword>
<feature type="compositionally biased region" description="Basic and acidic residues" evidence="2">
    <location>
        <begin position="221"/>
        <end position="238"/>
    </location>
</feature>
<evidence type="ECO:0000256" key="1">
    <source>
        <dbReference type="SAM" id="Coils"/>
    </source>
</evidence>
<comment type="caution">
    <text evidence="3">The sequence shown here is derived from an EMBL/GenBank/DDBJ whole genome shotgun (WGS) entry which is preliminary data.</text>
</comment>
<organism evidence="3 4">
    <name type="scientific">Batillaria attramentaria</name>
    <dbReference type="NCBI Taxonomy" id="370345"/>
    <lineage>
        <taxon>Eukaryota</taxon>
        <taxon>Metazoa</taxon>
        <taxon>Spiralia</taxon>
        <taxon>Lophotrochozoa</taxon>
        <taxon>Mollusca</taxon>
        <taxon>Gastropoda</taxon>
        <taxon>Caenogastropoda</taxon>
        <taxon>Sorbeoconcha</taxon>
        <taxon>Cerithioidea</taxon>
        <taxon>Batillariidae</taxon>
        <taxon>Batillaria</taxon>
    </lineage>
</organism>
<feature type="coiled-coil region" evidence="1">
    <location>
        <begin position="25"/>
        <end position="95"/>
    </location>
</feature>
<evidence type="ECO:0000313" key="4">
    <source>
        <dbReference type="Proteomes" id="UP001519460"/>
    </source>
</evidence>